<dbReference type="RefSeq" id="WP_093335666.1">
    <property type="nucleotide sequence ID" value="NZ_FOXD01000004.1"/>
</dbReference>
<dbReference type="Proteomes" id="UP000198892">
    <property type="component" value="Unassembled WGS sequence"/>
</dbReference>
<name>A0A1I5PD96_9BACI</name>
<evidence type="ECO:0000313" key="2">
    <source>
        <dbReference type="Proteomes" id="UP000198892"/>
    </source>
</evidence>
<dbReference type="AlphaFoldDB" id="A0A1I5PD96"/>
<dbReference type="STRING" id="1884432.SAMN05518683_10470"/>
<organism evidence="1 2">
    <name type="scientific">Salibacterium halotolerans</name>
    <dbReference type="NCBI Taxonomy" id="1884432"/>
    <lineage>
        <taxon>Bacteria</taxon>
        <taxon>Bacillati</taxon>
        <taxon>Bacillota</taxon>
        <taxon>Bacilli</taxon>
        <taxon>Bacillales</taxon>
        <taxon>Bacillaceae</taxon>
    </lineage>
</organism>
<keyword evidence="2" id="KW-1185">Reference proteome</keyword>
<evidence type="ECO:0000313" key="1">
    <source>
        <dbReference type="EMBL" id="SFP31800.1"/>
    </source>
</evidence>
<gene>
    <name evidence="1" type="ORF">SAMN05518683_10470</name>
</gene>
<protein>
    <submittedName>
        <fullName evidence="1">Uncharacterized protein</fullName>
    </submittedName>
</protein>
<reference evidence="2" key="1">
    <citation type="submission" date="2016-10" db="EMBL/GenBank/DDBJ databases">
        <authorList>
            <person name="Varghese N."/>
            <person name="Submissions S."/>
        </authorList>
    </citation>
    <scope>NUCLEOTIDE SEQUENCE [LARGE SCALE GENOMIC DNA]</scope>
    <source>
        <strain evidence="2">S7</strain>
    </source>
</reference>
<dbReference type="EMBL" id="FOXD01000004">
    <property type="protein sequence ID" value="SFP31800.1"/>
    <property type="molecule type" value="Genomic_DNA"/>
</dbReference>
<proteinExistence type="predicted"/>
<sequence length="101" mass="11691">MKNGCDICMPQHKGYTVTFKNQQDIKPLMPYFASFDSSLWTQIDETSFWAEETVVFDMLDYLEAHFDASNIFAVSTMKTDDEVDWNTLQPISELHKQKQAG</sequence>
<accession>A0A1I5PD96</accession>